<keyword evidence="1" id="KW-0732">Signal</keyword>
<dbReference type="InterPro" id="IPR011059">
    <property type="entry name" value="Metal-dep_hydrolase_composite"/>
</dbReference>
<dbReference type="SUPFAM" id="SSF51338">
    <property type="entry name" value="Composite domain of metallo-dependent hydrolases"/>
    <property type="match status" value="1"/>
</dbReference>
<evidence type="ECO:0000313" key="3">
    <source>
        <dbReference type="EMBL" id="MBC2776870.1"/>
    </source>
</evidence>
<feature type="signal peptide" evidence="1">
    <location>
        <begin position="1"/>
        <end position="18"/>
    </location>
</feature>
<reference evidence="3 4" key="1">
    <citation type="submission" date="2020-08" db="EMBL/GenBank/DDBJ databases">
        <title>Draft genome sequence of Parasphingopyxis sp. GrpM-11.</title>
        <authorList>
            <person name="Oh J."/>
            <person name="Roh D.-H."/>
        </authorList>
    </citation>
    <scope>NUCLEOTIDE SEQUENCE [LARGE SCALE GENOMIC DNA]</scope>
    <source>
        <strain evidence="3 4">GrpM-11</strain>
    </source>
</reference>
<accession>A0A842HY71</accession>
<dbReference type="AlphaFoldDB" id="A0A842HY71"/>
<evidence type="ECO:0000313" key="4">
    <source>
        <dbReference type="Proteomes" id="UP000564378"/>
    </source>
</evidence>
<keyword evidence="4" id="KW-1185">Reference proteome</keyword>
<dbReference type="RefSeq" id="WP_185800120.1">
    <property type="nucleotide sequence ID" value="NZ_JACJVJ010000001.1"/>
</dbReference>
<evidence type="ECO:0000256" key="1">
    <source>
        <dbReference type="SAM" id="SignalP"/>
    </source>
</evidence>
<proteinExistence type="predicted"/>
<keyword evidence="3" id="KW-0378">Hydrolase</keyword>
<feature type="chain" id="PRO_5032490714" evidence="1">
    <location>
        <begin position="19"/>
        <end position="425"/>
    </location>
</feature>
<dbReference type="InterPro" id="IPR051781">
    <property type="entry name" value="Metallo-dep_Hydrolase"/>
</dbReference>
<gene>
    <name evidence="3" type="ORF">H6P80_04475</name>
</gene>
<dbReference type="PANTHER" id="PTHR43135">
    <property type="entry name" value="ALPHA-D-RIBOSE 1-METHYLPHOSPHONATE 5-TRIPHOSPHATE DIPHOSPHATASE"/>
    <property type="match status" value="1"/>
</dbReference>
<dbReference type="EMBL" id="JACJVJ010000001">
    <property type="protein sequence ID" value="MBC2776870.1"/>
    <property type="molecule type" value="Genomic_DNA"/>
</dbReference>
<dbReference type="GO" id="GO:0016810">
    <property type="term" value="F:hydrolase activity, acting on carbon-nitrogen (but not peptide) bonds"/>
    <property type="evidence" value="ECO:0007669"/>
    <property type="project" value="InterPro"/>
</dbReference>
<name>A0A842HY71_9SPHN</name>
<organism evidence="3 4">
    <name type="scientific">Parasphingopyxis marina</name>
    <dbReference type="NCBI Taxonomy" id="2761622"/>
    <lineage>
        <taxon>Bacteria</taxon>
        <taxon>Pseudomonadati</taxon>
        <taxon>Pseudomonadota</taxon>
        <taxon>Alphaproteobacteria</taxon>
        <taxon>Sphingomonadales</taxon>
        <taxon>Sphingomonadaceae</taxon>
        <taxon>Parasphingopyxis</taxon>
    </lineage>
</organism>
<dbReference type="Gene3D" id="2.30.40.10">
    <property type="entry name" value="Urease, subunit C, domain 1"/>
    <property type="match status" value="1"/>
</dbReference>
<dbReference type="SUPFAM" id="SSF51556">
    <property type="entry name" value="Metallo-dependent hydrolases"/>
    <property type="match status" value="1"/>
</dbReference>
<dbReference type="Pfam" id="PF01979">
    <property type="entry name" value="Amidohydro_1"/>
    <property type="match status" value="1"/>
</dbReference>
<feature type="domain" description="Amidohydrolase-related" evidence="2">
    <location>
        <begin position="75"/>
        <end position="421"/>
    </location>
</feature>
<dbReference type="InterPro" id="IPR006680">
    <property type="entry name" value="Amidohydro-rel"/>
</dbReference>
<comment type="caution">
    <text evidence="3">The sequence shown here is derived from an EMBL/GenBank/DDBJ whole genome shotgun (WGS) entry which is preliminary data.</text>
</comment>
<dbReference type="InterPro" id="IPR057744">
    <property type="entry name" value="OTAase-like"/>
</dbReference>
<dbReference type="PANTHER" id="PTHR43135:SF3">
    <property type="entry name" value="ALPHA-D-RIBOSE 1-METHYLPHOSPHONATE 5-TRIPHOSPHATE DIPHOSPHATASE"/>
    <property type="match status" value="1"/>
</dbReference>
<sequence length="425" mass="45159">MLRLIAALALLMAPVAAAAETLVVTADRMIDVLNGRTVANPVVVVTDGRIVSVSSGEMPGDLPEDAETLALPGMTILPGLIDMHVHLDGSALIGGYRGLQYTDAFWTTLGVPNAAAILESGFTTVRNVGSDNYADVALQQGIDDGFYPGPRIVPATYAFGATGGHCDSNGFPPSWVPRDGERGVDGVEAVRRQVRENHRRGAEVIKICATGGVFSRNTDVGAQQMTDDEIRTAVEEAHMLGMRIAAHAHGNAGIRAAIRNGVDTVEHASFLDDETIRMAIRAGTWLSMDIYNTEYTLAEGEENGVPEENLAKERQVGTVQRESFRRSVELGARHVFGSDAGVYPHGLGGRQFARMVRFGMTPMQAIQAATTNAAQALDRVDDVGAIAVGRYGDIIAVDGDPLADISALEDVDLVIKGGAVVSDRR</sequence>
<dbReference type="Gene3D" id="3.20.20.140">
    <property type="entry name" value="Metal-dependent hydrolases"/>
    <property type="match status" value="1"/>
</dbReference>
<evidence type="ECO:0000259" key="2">
    <source>
        <dbReference type="Pfam" id="PF01979"/>
    </source>
</evidence>
<dbReference type="Proteomes" id="UP000564378">
    <property type="component" value="Unassembled WGS sequence"/>
</dbReference>
<protein>
    <submittedName>
        <fullName evidence="3">Amidohydrolase family protein</fullName>
    </submittedName>
</protein>
<dbReference type="CDD" id="cd01299">
    <property type="entry name" value="Met_dep_hydrolase_A"/>
    <property type="match status" value="1"/>
</dbReference>
<dbReference type="InterPro" id="IPR032466">
    <property type="entry name" value="Metal_Hydrolase"/>
</dbReference>